<evidence type="ECO:0000256" key="1">
    <source>
        <dbReference type="ARBA" id="ARBA00023015"/>
    </source>
</evidence>
<dbReference type="AlphaFoldDB" id="M8CVX6"/>
<dbReference type="ExpressionAtlas" id="M8CVX6">
    <property type="expression patterns" value="baseline"/>
</dbReference>
<dbReference type="PANTHER" id="PTHR31499:SF80">
    <property type="entry name" value="HTH MYB-TYPE DOMAIN-CONTAINING PROTEIN"/>
    <property type="match status" value="1"/>
</dbReference>
<dbReference type="EnsemblPlants" id="EMT27986">
    <property type="protein sequence ID" value="EMT27986"/>
    <property type="gene ID" value="F775_09615"/>
</dbReference>
<name>M8CVX6_AEGTA</name>
<keyword evidence="1" id="KW-0805">Transcription regulation</keyword>
<keyword evidence="4" id="KW-0539">Nucleus</keyword>
<keyword evidence="3" id="KW-0804">Transcription</keyword>
<dbReference type="InterPro" id="IPR046955">
    <property type="entry name" value="PHR1-like"/>
</dbReference>
<dbReference type="InterPro" id="IPR001005">
    <property type="entry name" value="SANT/Myb"/>
</dbReference>
<feature type="compositionally biased region" description="Basic and acidic residues" evidence="5">
    <location>
        <begin position="479"/>
        <end position="489"/>
    </location>
</feature>
<evidence type="ECO:0000256" key="5">
    <source>
        <dbReference type="SAM" id="MobiDB-lite"/>
    </source>
</evidence>
<evidence type="ECO:0000256" key="3">
    <source>
        <dbReference type="ARBA" id="ARBA00023163"/>
    </source>
</evidence>
<sequence length="573" mass="63477">MEHIKINLWERRNACPQFLMRRCDLRQSHNSRVSGGMSSSLPILPNSLKETFHGPYNPQLTPMQRQLTSDLVPLHQSALPSATLHPRAGAMRSSYAASLGYSPNPLDSAPNHERQSMVAPFAPQPSDIEVFQTLSNNIPGGHTGATWFPGSADGLSDYGDNIPASGSQIQNGGPAVTSDVVAKQNEWWAEIMNDDWRDILDATAADPQSKSMVQPSNSAASQPAVNQPASSHGGEICNVASPPNSNSAAKQRMRWTPELHECFVDSVNKLGGSEKATPKGVLKLMKVDGLTIYHVKSHLQKYRTARYKPDLMEGTAEKRTTTEELTLDLKSKTFKELTCPPTNVMWRALEKHKAPTKYITLIKDMYDNVVTSVRTSDGDTDDFPSKIGLQQGSALSPYLFALVTDECLNKRLGTFRKYLAVWKDITCFPELMSRSMDLTEALRLQMEVQKRLHEQLETQRKLQLRIEEQGKYLQMMFEKQSKSNTEKVQDLSSGATTTLSSEPSHPATRNRDNDAADDVNRTGENPVSAEIGETLMHAGGNQEMAESESSDPLANTNDGSKAPQEKRRRVHDS</sequence>
<feature type="region of interest" description="Disordered" evidence="5">
    <location>
        <begin position="478"/>
        <end position="573"/>
    </location>
</feature>
<dbReference type="FunFam" id="1.10.10.60:FF:000002">
    <property type="entry name" value="Myb family transcription factor"/>
    <property type="match status" value="1"/>
</dbReference>
<feature type="compositionally biased region" description="Polar residues" evidence="5">
    <location>
        <begin position="490"/>
        <end position="503"/>
    </location>
</feature>
<dbReference type="Pfam" id="PF00249">
    <property type="entry name" value="Myb_DNA-binding"/>
    <property type="match status" value="1"/>
</dbReference>
<keyword evidence="2" id="KW-0238">DNA-binding</keyword>
<feature type="region of interest" description="Disordered" evidence="5">
    <location>
        <begin position="207"/>
        <end position="252"/>
    </location>
</feature>
<evidence type="ECO:0000256" key="2">
    <source>
        <dbReference type="ARBA" id="ARBA00023125"/>
    </source>
</evidence>
<feature type="compositionally biased region" description="Polar residues" evidence="5">
    <location>
        <begin position="207"/>
        <end position="230"/>
    </location>
</feature>
<dbReference type="InterPro" id="IPR017930">
    <property type="entry name" value="Myb_dom"/>
</dbReference>
<dbReference type="GO" id="GO:0003677">
    <property type="term" value="F:DNA binding"/>
    <property type="evidence" value="ECO:0007669"/>
    <property type="project" value="UniProtKB-KW"/>
</dbReference>
<dbReference type="SUPFAM" id="SSF46689">
    <property type="entry name" value="Homeodomain-like"/>
    <property type="match status" value="1"/>
</dbReference>
<reference evidence="6" key="1">
    <citation type="submission" date="2015-06" db="UniProtKB">
        <authorList>
            <consortium name="EnsemblPlants"/>
        </authorList>
    </citation>
    <scope>IDENTIFICATION</scope>
</reference>
<evidence type="ECO:0000313" key="6">
    <source>
        <dbReference type="EnsemblPlants" id="EMT27986"/>
    </source>
</evidence>
<dbReference type="GO" id="GO:0003700">
    <property type="term" value="F:DNA-binding transcription factor activity"/>
    <property type="evidence" value="ECO:0007669"/>
    <property type="project" value="InterPro"/>
</dbReference>
<dbReference type="NCBIfam" id="TIGR01557">
    <property type="entry name" value="myb_SHAQKYF"/>
    <property type="match status" value="1"/>
</dbReference>
<dbReference type="PROSITE" id="PS51294">
    <property type="entry name" value="HTH_MYB"/>
    <property type="match status" value="1"/>
</dbReference>
<proteinExistence type="predicted"/>
<dbReference type="InterPro" id="IPR009057">
    <property type="entry name" value="Homeodomain-like_sf"/>
</dbReference>
<dbReference type="InterPro" id="IPR025756">
    <property type="entry name" value="Myb_CC_LHEQLE"/>
</dbReference>
<accession>M8CVX6</accession>
<feature type="compositionally biased region" description="Basic and acidic residues" evidence="5">
    <location>
        <begin position="509"/>
        <end position="521"/>
    </location>
</feature>
<organism evidence="6">
    <name type="scientific">Aegilops tauschii</name>
    <name type="common">Tausch's goatgrass</name>
    <name type="synonym">Aegilops squarrosa</name>
    <dbReference type="NCBI Taxonomy" id="37682"/>
    <lineage>
        <taxon>Eukaryota</taxon>
        <taxon>Viridiplantae</taxon>
        <taxon>Streptophyta</taxon>
        <taxon>Embryophyta</taxon>
        <taxon>Tracheophyta</taxon>
        <taxon>Spermatophyta</taxon>
        <taxon>Magnoliopsida</taxon>
        <taxon>Liliopsida</taxon>
        <taxon>Poales</taxon>
        <taxon>Poaceae</taxon>
        <taxon>BOP clade</taxon>
        <taxon>Pooideae</taxon>
        <taxon>Triticodae</taxon>
        <taxon>Triticeae</taxon>
        <taxon>Triticinae</taxon>
        <taxon>Aegilops</taxon>
    </lineage>
</organism>
<feature type="compositionally biased region" description="Polar residues" evidence="5">
    <location>
        <begin position="550"/>
        <end position="559"/>
    </location>
</feature>
<dbReference type="Gene3D" id="1.10.10.60">
    <property type="entry name" value="Homeodomain-like"/>
    <property type="match status" value="1"/>
</dbReference>
<evidence type="ECO:0000256" key="4">
    <source>
        <dbReference type="ARBA" id="ARBA00023242"/>
    </source>
</evidence>
<protein>
    <submittedName>
        <fullName evidence="6">Myb family transcription factor APL</fullName>
    </submittedName>
</protein>
<dbReference type="PANTHER" id="PTHR31499">
    <property type="entry name" value="MYB FAMILY TRANSCRIPTION FACTOR PHL11"/>
    <property type="match status" value="1"/>
</dbReference>
<dbReference type="Pfam" id="PF14379">
    <property type="entry name" value="Myb_CC_LHEQLE"/>
    <property type="match status" value="1"/>
</dbReference>
<dbReference type="InterPro" id="IPR006447">
    <property type="entry name" value="Myb_dom_plants"/>
</dbReference>